<keyword evidence="1" id="KW-0732">Signal</keyword>
<organism evidence="2 3">
    <name type="scientific">Amborella trichopoda</name>
    <dbReference type="NCBI Taxonomy" id="13333"/>
    <lineage>
        <taxon>Eukaryota</taxon>
        <taxon>Viridiplantae</taxon>
        <taxon>Streptophyta</taxon>
        <taxon>Embryophyta</taxon>
        <taxon>Tracheophyta</taxon>
        <taxon>Spermatophyta</taxon>
        <taxon>Magnoliopsida</taxon>
        <taxon>Amborellales</taxon>
        <taxon>Amborellaceae</taxon>
        <taxon>Amborella</taxon>
    </lineage>
</organism>
<evidence type="ECO:0000313" key="3">
    <source>
        <dbReference type="Proteomes" id="UP000017836"/>
    </source>
</evidence>
<protein>
    <submittedName>
        <fullName evidence="2">Uncharacterized protein</fullName>
    </submittedName>
</protein>
<dbReference type="HOGENOM" id="CLU_1782209_0_0_1"/>
<name>U5CUG3_AMBTC</name>
<reference evidence="3" key="1">
    <citation type="journal article" date="2013" name="Science">
        <title>The Amborella genome and the evolution of flowering plants.</title>
        <authorList>
            <consortium name="Amborella Genome Project"/>
        </authorList>
    </citation>
    <scope>NUCLEOTIDE SEQUENCE [LARGE SCALE GENOMIC DNA]</scope>
</reference>
<dbReference type="InterPro" id="IPR008686">
    <property type="entry name" value="RNA_pol_mitovir"/>
</dbReference>
<dbReference type="AlphaFoldDB" id="U5CUG3"/>
<keyword evidence="3" id="KW-1185">Reference proteome</keyword>
<dbReference type="Pfam" id="PF05919">
    <property type="entry name" value="Mitovir_RNA_pol"/>
    <property type="match status" value="1"/>
</dbReference>
<feature type="signal peptide" evidence="1">
    <location>
        <begin position="1"/>
        <end position="21"/>
    </location>
</feature>
<dbReference type="Proteomes" id="UP000017836">
    <property type="component" value="Unassembled WGS sequence"/>
</dbReference>
<feature type="chain" id="PRO_5004658675" evidence="1">
    <location>
        <begin position="22"/>
        <end position="146"/>
    </location>
</feature>
<dbReference type="Gramene" id="ERM93379">
    <property type="protein sequence ID" value="ERM93379"/>
    <property type="gene ID" value="AMTR_s05705p00005250"/>
</dbReference>
<accession>U5CUG3</accession>
<gene>
    <name evidence="2" type="ORF">AMTR_s05705p00005250</name>
</gene>
<evidence type="ECO:0000313" key="2">
    <source>
        <dbReference type="EMBL" id="ERM93379.1"/>
    </source>
</evidence>
<dbReference type="EMBL" id="KI397801">
    <property type="protein sequence ID" value="ERM93379.1"/>
    <property type="molecule type" value="Genomic_DNA"/>
</dbReference>
<evidence type="ECO:0000256" key="1">
    <source>
        <dbReference type="SAM" id="SignalP"/>
    </source>
</evidence>
<proteinExistence type="predicted"/>
<feature type="non-terminal residue" evidence="2">
    <location>
        <position position="146"/>
    </location>
</feature>
<sequence>MNKKACSSSFVLLSLEMCAYFSSLLRERLTWKGDYPLFKLFPTTLSLWGKAVLYPFDNKESQEFIILDHFAQNQGLHRSIFDYFTRCRKLVPIGRLAFTVEGGGKLRMFAIGNYVRQRLIKPLHDWAMKVLASIPNDGTYDQGAPL</sequence>